<organism evidence="1 2">
    <name type="scientific">Champsocephalus gunnari</name>
    <name type="common">Mackerel icefish</name>
    <dbReference type="NCBI Taxonomy" id="52237"/>
    <lineage>
        <taxon>Eukaryota</taxon>
        <taxon>Metazoa</taxon>
        <taxon>Chordata</taxon>
        <taxon>Craniata</taxon>
        <taxon>Vertebrata</taxon>
        <taxon>Euteleostomi</taxon>
        <taxon>Actinopterygii</taxon>
        <taxon>Neopterygii</taxon>
        <taxon>Teleostei</taxon>
        <taxon>Neoteleostei</taxon>
        <taxon>Acanthomorphata</taxon>
        <taxon>Eupercaria</taxon>
        <taxon>Perciformes</taxon>
        <taxon>Notothenioidei</taxon>
        <taxon>Channichthyidae</taxon>
        <taxon>Champsocephalus</taxon>
    </lineage>
</organism>
<reference evidence="1 2" key="1">
    <citation type="journal article" date="2023" name="Mol. Biol. Evol.">
        <title>Genomics of Secondarily Temperate Adaptation in the Only Non-Antarctic Icefish.</title>
        <authorList>
            <person name="Rivera-Colon A.G."/>
            <person name="Rayamajhi N."/>
            <person name="Minhas B.F."/>
            <person name="Madrigal G."/>
            <person name="Bilyk K.T."/>
            <person name="Yoon V."/>
            <person name="Hune M."/>
            <person name="Gregory S."/>
            <person name="Cheng C.H.C."/>
            <person name="Catchen J.M."/>
        </authorList>
    </citation>
    <scope>NUCLEOTIDE SEQUENCE [LARGE SCALE GENOMIC DNA]</scope>
    <source>
        <tissue evidence="1">White muscle</tissue>
    </source>
</reference>
<evidence type="ECO:0000313" key="2">
    <source>
        <dbReference type="Proteomes" id="UP001331515"/>
    </source>
</evidence>
<evidence type="ECO:0000313" key="1">
    <source>
        <dbReference type="EMBL" id="KAK5934188.1"/>
    </source>
</evidence>
<dbReference type="PANTHER" id="PTHR31025">
    <property type="entry name" value="SI:CH211-196P9.1-RELATED"/>
    <property type="match status" value="1"/>
</dbReference>
<dbReference type="EMBL" id="JAURVH010001514">
    <property type="protein sequence ID" value="KAK5934188.1"/>
    <property type="molecule type" value="Genomic_DNA"/>
</dbReference>
<dbReference type="Proteomes" id="UP001331515">
    <property type="component" value="Unassembled WGS sequence"/>
</dbReference>
<dbReference type="AlphaFoldDB" id="A0AAN8E893"/>
<comment type="caution">
    <text evidence="1">The sequence shown here is derived from an EMBL/GenBank/DDBJ whole genome shotgun (WGS) entry which is preliminary data.</text>
</comment>
<proteinExistence type="predicted"/>
<keyword evidence="2" id="KW-1185">Reference proteome</keyword>
<name>A0AAN8E893_CHAGU</name>
<sequence length="183" mass="21192">MAKTRVKPTSSLLQSLQHNDGRVCADEPHERRLEIVEQRPLIGDFKCRWPALFQQSEVNAEFLRITTSPLQSKFMWQLDHFSDKLLKIFKTKGRLKGHKIKEALAISDSFENIHIKRGCILRSIAIYLNEDPDSFFKEYQASASEDAKRDMANTVMGIYTLQRDVDGQPEDTMKLQIVQEPRL</sequence>
<accession>A0AAN8E893</accession>
<protein>
    <submittedName>
        <fullName evidence="1">Uncharacterized protein</fullName>
    </submittedName>
</protein>
<gene>
    <name evidence="1" type="ORF">CgunFtcFv8_014604</name>
</gene>
<dbReference type="PANTHER" id="PTHR31025:SF27">
    <property type="entry name" value="SI:CH211-193K19.2-RELATED"/>
    <property type="match status" value="1"/>
</dbReference>